<evidence type="ECO:0000313" key="1">
    <source>
        <dbReference type="EMBL" id="SAL84305.1"/>
    </source>
</evidence>
<reference evidence="1" key="1">
    <citation type="submission" date="2016-01" db="EMBL/GenBank/DDBJ databases">
        <authorList>
            <person name="Peeters C."/>
        </authorList>
    </citation>
    <scope>NUCLEOTIDE SEQUENCE [LARGE SCALE GENOMIC DNA]</scope>
    <source>
        <strain evidence="1">LMG 22940</strain>
    </source>
</reference>
<accession>A0A158KTK7</accession>
<dbReference type="AlphaFoldDB" id="A0A158KTK7"/>
<protein>
    <submittedName>
        <fullName evidence="1">Uncharacterized protein</fullName>
    </submittedName>
</protein>
<comment type="caution">
    <text evidence="1">The sequence shown here is derived from an EMBL/GenBank/DDBJ whole genome shotgun (WGS) entry which is preliminary data.</text>
</comment>
<gene>
    <name evidence="1" type="ORF">AWB68_07250</name>
</gene>
<proteinExistence type="predicted"/>
<name>A0A158KTK7_9BURK</name>
<organism evidence="1 2">
    <name type="scientific">Caballeronia choica</name>
    <dbReference type="NCBI Taxonomy" id="326476"/>
    <lineage>
        <taxon>Bacteria</taxon>
        <taxon>Pseudomonadati</taxon>
        <taxon>Pseudomonadota</taxon>
        <taxon>Betaproteobacteria</taxon>
        <taxon>Burkholderiales</taxon>
        <taxon>Burkholderiaceae</taxon>
        <taxon>Caballeronia</taxon>
    </lineage>
</organism>
<dbReference type="Proteomes" id="UP000054770">
    <property type="component" value="Unassembled WGS sequence"/>
</dbReference>
<dbReference type="EMBL" id="FCON02000156">
    <property type="protein sequence ID" value="SAL84305.1"/>
    <property type="molecule type" value="Genomic_DNA"/>
</dbReference>
<keyword evidence="2" id="KW-1185">Reference proteome</keyword>
<sequence>MPLFATHTKPFGLNATPHGFLRFGSVCDAAKAPSETRMVDLKRVLIAFIELLSDPPHEASPDSATIAATEATHAIARVRIAAGFMMTTPGAVRP</sequence>
<evidence type="ECO:0000313" key="2">
    <source>
        <dbReference type="Proteomes" id="UP000054770"/>
    </source>
</evidence>